<name>A0A239BEE9_9BACT</name>
<dbReference type="Proteomes" id="UP000198480">
    <property type="component" value="Unassembled WGS sequence"/>
</dbReference>
<sequence length="396" mass="44494">MKKTKTFAFTSIYVFFIILFFSCSEESDRGEIIKESIIIDIDNPVEILFSQLFDTCYFVPLASEAIIGEITQMNFGDKYISVLDSKVSNSLYLFDWKGNLKSKVSAEGEGPGKYIFPQYFSISSGEDKIHIYGNGSKKVLTFGVDGEFQSEFNVSEFGSFQGLKFSNNSFLIGVSESEGGSRFINFSNPEFSTLRSLEIPKQIEELPGNMGKENYFYQEKSGKGFYYQSVFSSDFVNFNSNGVNSHIHFSFSSRGIENIKSKVLLSDYLTKSKDEGFAYLASNHVDAGNLLFLDMVDFGQGALGIYEKSKGKAYKVSRLVNDMSLMLNISAIAGAYNNQSGYLSIAIPYFVFDQIRSQVDFKGNSYEEIIKNVNSEDGETLVLLIYKIKEEINLDL</sequence>
<dbReference type="RefSeq" id="WP_089237982.1">
    <property type="nucleotide sequence ID" value="NZ_FZOK01000002.1"/>
</dbReference>
<evidence type="ECO:0000313" key="2">
    <source>
        <dbReference type="Proteomes" id="UP000198480"/>
    </source>
</evidence>
<dbReference type="OrthoDB" id="818760at2"/>
<proteinExistence type="predicted"/>
<reference evidence="2" key="1">
    <citation type="submission" date="2017-06" db="EMBL/GenBank/DDBJ databases">
        <authorList>
            <person name="Varghese N."/>
            <person name="Submissions S."/>
        </authorList>
    </citation>
    <scope>NUCLEOTIDE SEQUENCE [LARGE SCALE GENOMIC DNA]</scope>
    <source>
        <strain evidence="2">5C</strain>
    </source>
</reference>
<accession>A0A239BEE9</accession>
<dbReference type="EMBL" id="FZOK01000002">
    <property type="protein sequence ID" value="SNS05931.1"/>
    <property type="molecule type" value="Genomic_DNA"/>
</dbReference>
<dbReference type="Gene3D" id="2.120.10.30">
    <property type="entry name" value="TolB, C-terminal domain"/>
    <property type="match status" value="1"/>
</dbReference>
<organism evidence="1 2">
    <name type="scientific">Belliella buryatensis</name>
    <dbReference type="NCBI Taxonomy" id="1500549"/>
    <lineage>
        <taxon>Bacteria</taxon>
        <taxon>Pseudomonadati</taxon>
        <taxon>Bacteroidota</taxon>
        <taxon>Cytophagia</taxon>
        <taxon>Cytophagales</taxon>
        <taxon>Cyclobacteriaceae</taxon>
        <taxon>Belliella</taxon>
    </lineage>
</organism>
<dbReference type="InterPro" id="IPR011042">
    <property type="entry name" value="6-blade_b-propeller_TolB-like"/>
</dbReference>
<keyword evidence="2" id="KW-1185">Reference proteome</keyword>
<dbReference type="Pfam" id="PF17170">
    <property type="entry name" value="DUF5128"/>
    <property type="match status" value="1"/>
</dbReference>
<dbReference type="AlphaFoldDB" id="A0A239BEE9"/>
<gene>
    <name evidence="1" type="ORF">SAMN06295967_102301</name>
</gene>
<protein>
    <submittedName>
        <fullName evidence="1">6-bladed beta-propeller protein</fullName>
    </submittedName>
</protein>
<evidence type="ECO:0000313" key="1">
    <source>
        <dbReference type="EMBL" id="SNS05931.1"/>
    </source>
</evidence>
<dbReference type="PROSITE" id="PS51257">
    <property type="entry name" value="PROKAR_LIPOPROTEIN"/>
    <property type="match status" value="1"/>
</dbReference>